<feature type="disulfide bond" evidence="12">
    <location>
        <begin position="38"/>
        <end position="47"/>
    </location>
</feature>
<dbReference type="Gene3D" id="2.120.10.30">
    <property type="entry name" value="TolB, C-terminal domain"/>
    <property type="match status" value="2"/>
</dbReference>
<feature type="non-terminal residue" evidence="13">
    <location>
        <position position="1"/>
    </location>
</feature>
<keyword evidence="11" id="KW-0325">Glycoprotein</keyword>
<keyword evidence="2" id="KW-1003">Cell membrane</keyword>
<dbReference type="InterPro" id="IPR014853">
    <property type="entry name" value="VWF/SSPO/ZAN-like_Cys-rich_dom"/>
</dbReference>
<keyword evidence="3 12" id="KW-0245">EGF-like domain</keyword>
<evidence type="ECO:0000256" key="12">
    <source>
        <dbReference type="PROSITE-ProRule" id="PRU00076"/>
    </source>
</evidence>
<evidence type="ECO:0000256" key="7">
    <source>
        <dbReference type="ARBA" id="ARBA00022837"/>
    </source>
</evidence>
<dbReference type="SMART" id="SM00216">
    <property type="entry name" value="VWD"/>
    <property type="match status" value="1"/>
</dbReference>
<dbReference type="PROSITE" id="PS50026">
    <property type="entry name" value="EGF_3"/>
    <property type="match status" value="12"/>
</dbReference>
<keyword evidence="6" id="KW-0677">Repeat</keyword>
<accession>A0A7D9IGH3</accession>
<dbReference type="GO" id="GO:0005509">
    <property type="term" value="F:calcium ion binding"/>
    <property type="evidence" value="ECO:0007669"/>
    <property type="project" value="InterPro"/>
</dbReference>
<dbReference type="InterPro" id="IPR000742">
    <property type="entry name" value="EGF"/>
</dbReference>
<dbReference type="GO" id="GO:0023052">
    <property type="term" value="P:signaling"/>
    <property type="evidence" value="ECO:0007669"/>
    <property type="project" value="UniProtKB-ARBA"/>
</dbReference>
<gene>
    <name evidence="13" type="ORF">PACLA_8A054287</name>
</gene>
<dbReference type="SMART" id="SM00181">
    <property type="entry name" value="EGF"/>
    <property type="match status" value="13"/>
</dbReference>
<feature type="disulfide bond" evidence="12">
    <location>
        <begin position="344"/>
        <end position="353"/>
    </location>
</feature>
<dbReference type="PROSITE" id="PS01186">
    <property type="entry name" value="EGF_2"/>
    <property type="match status" value="9"/>
</dbReference>
<dbReference type="Gene3D" id="2.10.25.10">
    <property type="entry name" value="Laminin"/>
    <property type="match status" value="13"/>
</dbReference>
<evidence type="ECO:0000256" key="10">
    <source>
        <dbReference type="ARBA" id="ARBA00023157"/>
    </source>
</evidence>
<evidence type="ECO:0000256" key="8">
    <source>
        <dbReference type="ARBA" id="ARBA00022989"/>
    </source>
</evidence>
<dbReference type="GO" id="GO:0005886">
    <property type="term" value="C:plasma membrane"/>
    <property type="evidence" value="ECO:0007669"/>
    <property type="project" value="UniProtKB-SubCell"/>
</dbReference>
<evidence type="ECO:0000256" key="6">
    <source>
        <dbReference type="ARBA" id="ARBA00022737"/>
    </source>
</evidence>
<dbReference type="Pfam" id="PF07645">
    <property type="entry name" value="EGF_CA"/>
    <property type="match status" value="2"/>
</dbReference>
<dbReference type="InterPro" id="IPR018097">
    <property type="entry name" value="EGF_Ca-bd_CS"/>
</dbReference>
<evidence type="ECO:0000256" key="1">
    <source>
        <dbReference type="ARBA" id="ARBA00004251"/>
    </source>
</evidence>
<dbReference type="GO" id="GO:0007154">
    <property type="term" value="P:cell communication"/>
    <property type="evidence" value="ECO:0007669"/>
    <property type="project" value="UniProtKB-ARBA"/>
</dbReference>
<dbReference type="FunFam" id="2.10.25.10:FF:000038">
    <property type="entry name" value="Fibrillin 2"/>
    <property type="match status" value="7"/>
</dbReference>
<evidence type="ECO:0000256" key="2">
    <source>
        <dbReference type="ARBA" id="ARBA00022475"/>
    </source>
</evidence>
<dbReference type="SUPFAM" id="SSF57184">
    <property type="entry name" value="Growth factor receptor domain"/>
    <property type="match status" value="4"/>
</dbReference>
<dbReference type="InterPro" id="IPR009030">
    <property type="entry name" value="Growth_fac_rcpt_cys_sf"/>
</dbReference>
<keyword evidence="4" id="KW-0812">Transmembrane</keyword>
<dbReference type="InterPro" id="IPR049883">
    <property type="entry name" value="NOTCH1_EGF-like"/>
</dbReference>
<evidence type="ECO:0000256" key="5">
    <source>
        <dbReference type="ARBA" id="ARBA00022729"/>
    </source>
</evidence>
<reference evidence="13" key="1">
    <citation type="submission" date="2020-04" db="EMBL/GenBank/DDBJ databases">
        <authorList>
            <person name="Alioto T."/>
            <person name="Alioto T."/>
            <person name="Gomez Garrido J."/>
        </authorList>
    </citation>
    <scope>NUCLEOTIDE SEQUENCE</scope>
    <source>
        <strain evidence="13">A484AB</strain>
    </source>
</reference>
<dbReference type="PROSITE" id="PS51233">
    <property type="entry name" value="VWFD"/>
    <property type="match status" value="1"/>
</dbReference>
<dbReference type="InterPro" id="IPR011042">
    <property type="entry name" value="6-blade_b-propeller_TolB-like"/>
</dbReference>
<proteinExistence type="predicted"/>
<dbReference type="PROSITE" id="PS01187">
    <property type="entry name" value="EGF_CA"/>
    <property type="match status" value="3"/>
</dbReference>
<dbReference type="FunFam" id="2.10.25.10:FF:000391">
    <property type="entry name" value="Weary, isoform C"/>
    <property type="match status" value="1"/>
</dbReference>
<comment type="caution">
    <text evidence="12">Lacks conserved residue(s) required for the propagation of feature annotation.</text>
</comment>
<dbReference type="SUPFAM" id="SSF57196">
    <property type="entry name" value="EGF/Laminin"/>
    <property type="match status" value="2"/>
</dbReference>
<dbReference type="SMART" id="SM00179">
    <property type="entry name" value="EGF_CA"/>
    <property type="match status" value="13"/>
</dbReference>
<evidence type="ECO:0000256" key="11">
    <source>
        <dbReference type="ARBA" id="ARBA00023180"/>
    </source>
</evidence>
<dbReference type="InterPro" id="IPR001846">
    <property type="entry name" value="VWF_type-D"/>
</dbReference>
<keyword evidence="9" id="KW-0472">Membrane</keyword>
<dbReference type="InterPro" id="IPR024731">
    <property type="entry name" value="NELL2-like_EGF"/>
</dbReference>
<dbReference type="EMBL" id="CACRXK020006272">
    <property type="protein sequence ID" value="CAB4008920.1"/>
    <property type="molecule type" value="Genomic_DNA"/>
</dbReference>
<keyword evidence="10 12" id="KW-1015">Disulfide bond</keyword>
<comment type="subcellular location">
    <subcellularLocation>
        <location evidence="1">Cell membrane</location>
        <topology evidence="1">Single-pass type I membrane protein</topology>
    </subcellularLocation>
</comment>
<dbReference type="PROSITE" id="PS00010">
    <property type="entry name" value="ASX_HYDROXYL"/>
    <property type="match status" value="9"/>
</dbReference>
<dbReference type="PROSITE" id="PS00022">
    <property type="entry name" value="EGF_1"/>
    <property type="match status" value="2"/>
</dbReference>
<dbReference type="Pfam" id="PF12947">
    <property type="entry name" value="EGF_3"/>
    <property type="match status" value="7"/>
</dbReference>
<protein>
    <submittedName>
        <fullName evidence="13">Latent-transforming growth factor beta-binding 4-like isoform X1</fullName>
    </submittedName>
</protein>
<keyword evidence="5" id="KW-0732">Signal</keyword>
<dbReference type="OrthoDB" id="10045365at2759"/>
<evidence type="ECO:0000256" key="3">
    <source>
        <dbReference type="ARBA" id="ARBA00022536"/>
    </source>
</evidence>
<dbReference type="Pfam" id="PF00008">
    <property type="entry name" value="EGF"/>
    <property type="match status" value="2"/>
</dbReference>
<dbReference type="InterPro" id="IPR001881">
    <property type="entry name" value="EGF-like_Ca-bd_dom"/>
</dbReference>
<dbReference type="Proteomes" id="UP001152795">
    <property type="component" value="Unassembled WGS sequence"/>
</dbReference>
<name>A0A7D9IGH3_PARCT</name>
<dbReference type="InterPro" id="IPR000152">
    <property type="entry name" value="EGF-type_Asp/Asn_hydroxyl_site"/>
</dbReference>
<dbReference type="Pfam" id="PF00094">
    <property type="entry name" value="VWD"/>
    <property type="match status" value="1"/>
</dbReference>
<dbReference type="SUPFAM" id="SSF63825">
    <property type="entry name" value="YWTD domain"/>
    <property type="match status" value="2"/>
</dbReference>
<keyword evidence="7" id="KW-0106">Calcium</keyword>
<dbReference type="SMART" id="SM00832">
    <property type="entry name" value="C8"/>
    <property type="match status" value="1"/>
</dbReference>
<dbReference type="PANTHER" id="PTHR24039">
    <property type="entry name" value="FIBRILLIN-RELATED"/>
    <property type="match status" value="1"/>
</dbReference>
<comment type="caution">
    <text evidence="13">The sequence shown here is derived from an EMBL/GenBank/DDBJ whole genome shotgun (WGS) entry which is preliminary data.</text>
</comment>
<evidence type="ECO:0000256" key="4">
    <source>
        <dbReference type="ARBA" id="ARBA00022692"/>
    </source>
</evidence>
<evidence type="ECO:0000313" key="14">
    <source>
        <dbReference type="Proteomes" id="UP001152795"/>
    </source>
</evidence>
<dbReference type="CDD" id="cd00054">
    <property type="entry name" value="EGF_CA"/>
    <property type="match status" value="10"/>
</dbReference>
<evidence type="ECO:0000313" key="13">
    <source>
        <dbReference type="EMBL" id="CAB4008920.1"/>
    </source>
</evidence>
<keyword evidence="8" id="KW-1133">Transmembrane helix</keyword>
<evidence type="ECO:0000256" key="9">
    <source>
        <dbReference type="ARBA" id="ARBA00023136"/>
    </source>
</evidence>
<keyword evidence="14" id="KW-1185">Reference proteome</keyword>
<organism evidence="13 14">
    <name type="scientific">Paramuricea clavata</name>
    <name type="common">Red gorgonian</name>
    <name type="synonym">Violescent sea-whip</name>
    <dbReference type="NCBI Taxonomy" id="317549"/>
    <lineage>
        <taxon>Eukaryota</taxon>
        <taxon>Metazoa</taxon>
        <taxon>Cnidaria</taxon>
        <taxon>Anthozoa</taxon>
        <taxon>Octocorallia</taxon>
        <taxon>Malacalcyonacea</taxon>
        <taxon>Plexauridae</taxon>
        <taxon>Paramuricea</taxon>
    </lineage>
</organism>
<sequence>MKSERILTIYFLVTNCDDLSCGENEICVEVGDTYECVCHSDYEGENCEDKIEATCKARGDPHYTTFDGRRYDFMGRCEYVLARDRVNNTFEIRQTNEPCGNGVHACTRSLTVIFPNMTIELRRGMTLVNGGEVMLPASYGGVNITEHKNENAENTIVTTVYGVTVHWNNVYNVRVTVRGRYLNRTSGLCGTYNDIEEDDFWASNGTTVTDPVEFGNSWKVDPDCDDAIAVEHPCVVNSDRRWIAQANCSTLLRPPFNECSSHINATEEGYIADCEYDMCACEDDPVVCYCQALAAYADDCSSSVDIQWQSLDEFAVCRTPCASAPCFNGGSCRNIDNTTFECTCPFGFLGDRCELEDLCQVPILYYANSSTINSYNTKAGDLSSNFFLRSPDSQLVYDKHNRQILMYASGATFSRVTLDGSNITTLARDEEHIRRFTYDGRRNIIYYIHDARDAIHMLNLTNMQDNEIGALAHISNIKDLDIDVLNDCLVIVTASNLSIVLYDLGESSSVRVISYDGGSGQSLYVFEDGTIYWVIYDPSTNRFTVLSTSKAGVTSSLGIWYNGEIRVVVDRLHIYILDKDNNRIDIYSKRTLTKLRELSVPPGVCELILAFDIDECCSNNTCHMNATCSDTPGSFVCTCNEGFEPSGDDCEDINECDRGYCDPNADCVNSQGSFYCTCRSGFVGNGLNCTETCEDEILFYSTSSWIISNSSVSIPTADNNILGYDKYNRRLLYYDATDNLYSVGLNGLNSTVLINKANIAEFAYDGERGVLYYLNKFTSQINSVNISSGEDTPVLALDSVSGVKGMEMDTKNRYLVIAKSSDPPIVRLDIISFETQGINFDGSAQALSVDQDNEVVYWVDFVDSTDKHYLMRSNYTGQTVPLNISYDGEIDLAQDYMHLYVLDKENNRIDKYNKRTWVKINVFNINDGSRRLIVAFDYDECCVGTYCPEMLSTCSNTPSSFECMCYEGYFLNGTICQDIIDCDNDPPCHVNATCNDIPGSYECNCSEGLTGNGTYCEDINECMVGGFCHDNATCDNTYGSYSCECYEGFTGDGKNCTDIIDCDDEPPPCHVNATCNDIPGSYECDCFEGFTGNGTYCDDVDECEPSRCHDNATCENTIGSFTCRCIDNFRGNGFDECEEFINCTDDSICDENAVCNNITGTPVCTCNEGFVGTGRVCEDENECNVTLYPCHEDAFCNNTIGSFECICKDGFSGNGTHCQDIDECEPAMHECDGNATCNNTRGGYNCTCYEGFSGNGSLCEEIDECAGDNDCHENANCTNTVGSYNCSCNDGFEGNGTHCQ</sequence>